<keyword evidence="2" id="KW-1185">Reference proteome</keyword>
<dbReference type="InterPro" id="IPR011335">
    <property type="entry name" value="Restrct_endonuc-II-like"/>
</dbReference>
<dbReference type="AlphaFoldDB" id="A0A344PLX0"/>
<evidence type="ECO:0000313" key="2">
    <source>
        <dbReference type="Proteomes" id="UP000252023"/>
    </source>
</evidence>
<organism evidence="1 2">
    <name type="scientific">Paracoccus suum</name>
    <dbReference type="NCBI Taxonomy" id="2259340"/>
    <lineage>
        <taxon>Bacteria</taxon>
        <taxon>Pseudomonadati</taxon>
        <taxon>Pseudomonadota</taxon>
        <taxon>Alphaproteobacteria</taxon>
        <taxon>Rhodobacterales</taxon>
        <taxon>Paracoccaceae</taxon>
        <taxon>Paracoccus</taxon>
    </lineage>
</organism>
<proteinExistence type="predicted"/>
<protein>
    <submittedName>
        <fullName evidence="1">DNA repair protein MmcB-related protein</fullName>
    </submittedName>
</protein>
<sequence length="159" mass="17757">MPVTAANPVPDDPALPREAGQRLARGVTRLMREMHHAALTEFVPIPGLRVDVMALTPAGEVWIIECKSCRADFLADRKWQGYLEWCDRFFWATDCHFPTALLPEESGLIVADAYAAELVRPAPLTRLAAARRTRLTRDFARVAAWRVQAMLDPTGWSGS</sequence>
<dbReference type="Proteomes" id="UP000252023">
    <property type="component" value="Chromosome"/>
</dbReference>
<dbReference type="PIRSF" id="PIRSF031796">
    <property type="entry name" value="UPC031796"/>
    <property type="match status" value="1"/>
</dbReference>
<dbReference type="SUPFAM" id="SSF52980">
    <property type="entry name" value="Restriction endonuclease-like"/>
    <property type="match status" value="1"/>
</dbReference>
<dbReference type="KEGG" id="pars:DRW48_12370"/>
<accession>A0A344PLX0</accession>
<evidence type="ECO:0000313" key="1">
    <source>
        <dbReference type="EMBL" id="AXC50375.1"/>
    </source>
</evidence>
<dbReference type="RefSeq" id="WP_114076692.1">
    <property type="nucleotide sequence ID" value="NZ_CP030918.1"/>
</dbReference>
<dbReference type="Pfam" id="PF06319">
    <property type="entry name" value="MmcB-like"/>
    <property type="match status" value="1"/>
</dbReference>
<gene>
    <name evidence="1" type="ORF">DRW48_12370</name>
</gene>
<dbReference type="EMBL" id="CP030918">
    <property type="protein sequence ID" value="AXC50375.1"/>
    <property type="molecule type" value="Genomic_DNA"/>
</dbReference>
<dbReference type="OrthoDB" id="5194526at2"/>
<name>A0A344PLX0_9RHOB</name>
<reference evidence="2" key="1">
    <citation type="submission" date="2018-07" db="EMBL/GenBank/DDBJ databases">
        <title>Genome sequencing of Paracoccus sp. SC2-6.</title>
        <authorList>
            <person name="Heo J."/>
            <person name="Kim S.-J."/>
            <person name="Kwon S.-W."/>
        </authorList>
    </citation>
    <scope>NUCLEOTIDE SEQUENCE [LARGE SCALE GENOMIC DNA]</scope>
    <source>
        <strain evidence="2">SC2-6</strain>
    </source>
</reference>
<dbReference type="InterPro" id="IPR009394">
    <property type="entry name" value="MmcB-like"/>
</dbReference>